<sequence>MTDLLLSAGARRPGWRTWVRATRPGFLLVTAVAALLGTLSGLACGAPPDWPAGAAAIVLAVLAHAAMNLHNDWGDAQIGSDAINTGRIAPFSGGSRMVQDGVLTPDQLRDAVHVLAMVVVGGGIVLAARAGPALIAIGLVGLTLGWAYSQPRVALMSRGLGELGVVLAWWLVVLGADVVQQHRLNTLALLPGVSLALLVGAILWVAEFPDAQADAQVGKRTLVVRLGPVPAAWLHLLIVLAAHTWVAAWWWADWLPSKAGWALLTALPSGWAAIWLLIDARHPQRLRAVMVVTVAVAVLHGLLLSAAYGRVVWLRG</sequence>
<dbReference type="Proteomes" id="UP000293433">
    <property type="component" value="Unassembled WGS sequence"/>
</dbReference>
<comment type="caution">
    <text evidence="10">The sequence shown here is derived from an EMBL/GenBank/DDBJ whole genome shotgun (WGS) entry which is preliminary data.</text>
</comment>
<dbReference type="InterPro" id="IPR000537">
    <property type="entry name" value="UbiA_prenyltransferase"/>
</dbReference>
<keyword evidence="4" id="KW-1003">Cell membrane</keyword>
<dbReference type="InterPro" id="IPR026046">
    <property type="entry name" value="UBIAD1"/>
</dbReference>
<dbReference type="EMBL" id="SGWV01000009">
    <property type="protein sequence ID" value="RZS54828.1"/>
    <property type="molecule type" value="Genomic_DNA"/>
</dbReference>
<dbReference type="CDD" id="cd13962">
    <property type="entry name" value="PT_UbiA_UBIAD1"/>
    <property type="match status" value="1"/>
</dbReference>
<dbReference type="RefSeq" id="WP_130482147.1">
    <property type="nucleotide sequence ID" value="NZ_SGWV01000009.1"/>
</dbReference>
<feature type="transmembrane region" description="Helical" evidence="9">
    <location>
        <begin position="229"/>
        <end position="252"/>
    </location>
</feature>
<dbReference type="GO" id="GO:0004659">
    <property type="term" value="F:prenyltransferase activity"/>
    <property type="evidence" value="ECO:0007669"/>
    <property type="project" value="InterPro"/>
</dbReference>
<evidence type="ECO:0000256" key="6">
    <source>
        <dbReference type="ARBA" id="ARBA00022692"/>
    </source>
</evidence>
<evidence type="ECO:0000256" key="3">
    <source>
        <dbReference type="ARBA" id="ARBA00022428"/>
    </source>
</evidence>
<reference evidence="10 11" key="1">
    <citation type="submission" date="2019-02" db="EMBL/GenBank/DDBJ databases">
        <title>Genomic Encyclopedia of Type Strains, Phase IV (KMG-IV): sequencing the most valuable type-strain genomes for metagenomic binning, comparative biology and taxonomic classification.</title>
        <authorList>
            <person name="Goeker M."/>
        </authorList>
    </citation>
    <scope>NUCLEOTIDE SEQUENCE [LARGE SCALE GENOMIC DNA]</scope>
    <source>
        <strain evidence="10 11">DSM 10617</strain>
    </source>
</reference>
<dbReference type="AlphaFoldDB" id="A0A4Q7LMA6"/>
<evidence type="ECO:0000256" key="7">
    <source>
        <dbReference type="ARBA" id="ARBA00022989"/>
    </source>
</evidence>
<comment type="pathway">
    <text evidence="2">Quinol/quinone metabolism; menaquinone biosynthesis.</text>
</comment>
<gene>
    <name evidence="10" type="ORF">EV685_2312</name>
</gene>
<evidence type="ECO:0000313" key="10">
    <source>
        <dbReference type="EMBL" id="RZS54828.1"/>
    </source>
</evidence>
<dbReference type="GO" id="GO:0009234">
    <property type="term" value="P:menaquinone biosynthetic process"/>
    <property type="evidence" value="ECO:0007669"/>
    <property type="project" value="UniProtKB-UniPathway"/>
</dbReference>
<organism evidence="10 11">
    <name type="scientific">Sphaerotilus mobilis</name>
    <dbReference type="NCBI Taxonomy" id="47994"/>
    <lineage>
        <taxon>Bacteria</taxon>
        <taxon>Pseudomonadati</taxon>
        <taxon>Pseudomonadota</taxon>
        <taxon>Betaproteobacteria</taxon>
        <taxon>Burkholderiales</taxon>
        <taxon>Sphaerotilaceae</taxon>
        <taxon>Sphaerotilus</taxon>
    </lineage>
</organism>
<evidence type="ECO:0000256" key="2">
    <source>
        <dbReference type="ARBA" id="ARBA00004863"/>
    </source>
</evidence>
<protein>
    <submittedName>
        <fullName evidence="10">1,4-dihydroxy-2-naphthoate octaprenyltransferase</fullName>
    </submittedName>
</protein>
<dbReference type="GO" id="GO:0042371">
    <property type="term" value="P:vitamin K biosynthetic process"/>
    <property type="evidence" value="ECO:0007669"/>
    <property type="project" value="TreeGrafter"/>
</dbReference>
<dbReference type="Gene3D" id="1.10.357.140">
    <property type="entry name" value="UbiA prenyltransferase"/>
    <property type="match status" value="1"/>
</dbReference>
<evidence type="ECO:0000256" key="4">
    <source>
        <dbReference type="ARBA" id="ARBA00022475"/>
    </source>
</evidence>
<proteinExistence type="predicted"/>
<feature type="transmembrane region" description="Helical" evidence="9">
    <location>
        <begin position="188"/>
        <end position="208"/>
    </location>
</feature>
<dbReference type="UniPathway" id="UPA00079"/>
<feature type="transmembrane region" description="Helical" evidence="9">
    <location>
        <begin position="159"/>
        <end position="176"/>
    </location>
</feature>
<evidence type="ECO:0000256" key="5">
    <source>
        <dbReference type="ARBA" id="ARBA00022679"/>
    </source>
</evidence>
<feature type="transmembrane region" description="Helical" evidence="9">
    <location>
        <begin position="114"/>
        <end position="147"/>
    </location>
</feature>
<keyword evidence="7 9" id="KW-1133">Transmembrane helix</keyword>
<dbReference type="PANTHER" id="PTHR13929">
    <property type="entry name" value="1,4-DIHYDROXY-2-NAPHTHOATE OCTAPRENYLTRANSFERASE"/>
    <property type="match status" value="1"/>
</dbReference>
<name>A0A4Q7LMA6_9BURK</name>
<keyword evidence="11" id="KW-1185">Reference proteome</keyword>
<keyword evidence="3" id="KW-0474">Menaquinone biosynthesis</keyword>
<keyword evidence="5 10" id="KW-0808">Transferase</keyword>
<dbReference type="PIRSF" id="PIRSF005355">
    <property type="entry name" value="UBIAD1"/>
    <property type="match status" value="1"/>
</dbReference>
<dbReference type="GO" id="GO:0005886">
    <property type="term" value="C:plasma membrane"/>
    <property type="evidence" value="ECO:0007669"/>
    <property type="project" value="TreeGrafter"/>
</dbReference>
<evidence type="ECO:0000256" key="8">
    <source>
        <dbReference type="ARBA" id="ARBA00023136"/>
    </source>
</evidence>
<comment type="subcellular location">
    <subcellularLocation>
        <location evidence="1">Membrane</location>
        <topology evidence="1">Multi-pass membrane protein</topology>
    </subcellularLocation>
</comment>
<feature type="transmembrane region" description="Helical" evidence="9">
    <location>
        <begin position="258"/>
        <end position="278"/>
    </location>
</feature>
<keyword evidence="6 9" id="KW-0812">Transmembrane</keyword>
<evidence type="ECO:0000313" key="11">
    <source>
        <dbReference type="Proteomes" id="UP000293433"/>
    </source>
</evidence>
<evidence type="ECO:0000256" key="9">
    <source>
        <dbReference type="SAM" id="Phobius"/>
    </source>
</evidence>
<evidence type="ECO:0000256" key="1">
    <source>
        <dbReference type="ARBA" id="ARBA00004141"/>
    </source>
</evidence>
<dbReference type="OrthoDB" id="9767568at2"/>
<dbReference type="PANTHER" id="PTHR13929:SF0">
    <property type="entry name" value="UBIA PRENYLTRANSFERASE DOMAIN-CONTAINING PROTEIN 1"/>
    <property type="match status" value="1"/>
</dbReference>
<accession>A0A4Q7LMA6</accession>
<feature type="transmembrane region" description="Helical" evidence="9">
    <location>
        <begin position="290"/>
        <end position="313"/>
    </location>
</feature>
<dbReference type="InterPro" id="IPR044878">
    <property type="entry name" value="UbiA_sf"/>
</dbReference>
<dbReference type="Pfam" id="PF01040">
    <property type="entry name" value="UbiA"/>
    <property type="match status" value="1"/>
</dbReference>
<keyword evidence="8 9" id="KW-0472">Membrane</keyword>